<dbReference type="Gene3D" id="2.60.40.10">
    <property type="entry name" value="Immunoglobulins"/>
    <property type="match status" value="2"/>
</dbReference>
<dbReference type="EMBL" id="RHHQ01000012">
    <property type="protein sequence ID" value="RNB87179.1"/>
    <property type="molecule type" value="Genomic_DNA"/>
</dbReference>
<dbReference type="GO" id="GO:0005990">
    <property type="term" value="P:lactose catabolic process"/>
    <property type="evidence" value="ECO:0007669"/>
    <property type="project" value="TreeGrafter"/>
</dbReference>
<dbReference type="RefSeq" id="WP_122918878.1">
    <property type="nucleotide sequence ID" value="NZ_RHHQ01000012.1"/>
</dbReference>
<evidence type="ECO:0000256" key="5">
    <source>
        <dbReference type="ARBA" id="ARBA00022801"/>
    </source>
</evidence>
<dbReference type="SUPFAM" id="SSF74650">
    <property type="entry name" value="Galactose mutarotase-like"/>
    <property type="match status" value="1"/>
</dbReference>
<keyword evidence="11" id="KW-1185">Reference proteome</keyword>
<dbReference type="PROSITE" id="PS00719">
    <property type="entry name" value="GLYCOSYL_HYDROL_F2_1"/>
    <property type="match status" value="1"/>
</dbReference>
<gene>
    <name evidence="10" type="ORF">EDM56_15985</name>
</gene>
<dbReference type="InterPro" id="IPR006101">
    <property type="entry name" value="Glyco_hydro_2"/>
</dbReference>
<dbReference type="SUPFAM" id="SSF49785">
    <property type="entry name" value="Galactose-binding domain-like"/>
    <property type="match status" value="1"/>
</dbReference>
<dbReference type="NCBIfam" id="NF007666">
    <property type="entry name" value="PRK10340.1"/>
    <property type="match status" value="1"/>
</dbReference>
<dbReference type="InterPro" id="IPR006104">
    <property type="entry name" value="Glyco_hydro_2_N"/>
</dbReference>
<comment type="caution">
    <text evidence="10">The sequence shown here is derived from an EMBL/GenBank/DDBJ whole genome shotgun (WGS) entry which is preliminary data.</text>
</comment>
<dbReference type="InterPro" id="IPR004199">
    <property type="entry name" value="B-gal_small/dom_5"/>
</dbReference>
<dbReference type="InterPro" id="IPR017853">
    <property type="entry name" value="GH"/>
</dbReference>
<organism evidence="10 11">
    <name type="scientific">Brevibacillus fluminis</name>
    <dbReference type="NCBI Taxonomy" id="511487"/>
    <lineage>
        <taxon>Bacteria</taxon>
        <taxon>Bacillati</taxon>
        <taxon>Bacillota</taxon>
        <taxon>Bacilli</taxon>
        <taxon>Bacillales</taxon>
        <taxon>Paenibacillaceae</taxon>
        <taxon>Brevibacillus</taxon>
    </lineage>
</organism>
<dbReference type="InterPro" id="IPR036156">
    <property type="entry name" value="Beta-gal/glucu_dom_sf"/>
</dbReference>
<evidence type="ECO:0000256" key="4">
    <source>
        <dbReference type="ARBA" id="ARBA00013303"/>
    </source>
</evidence>
<evidence type="ECO:0000313" key="10">
    <source>
        <dbReference type="EMBL" id="RNB87179.1"/>
    </source>
</evidence>
<dbReference type="Pfam" id="PF16353">
    <property type="entry name" value="LacZ_4"/>
    <property type="match status" value="1"/>
</dbReference>
<evidence type="ECO:0000256" key="6">
    <source>
        <dbReference type="ARBA" id="ARBA00023295"/>
    </source>
</evidence>
<accession>A0A3M8DHV4</accession>
<dbReference type="GO" id="GO:0009341">
    <property type="term" value="C:beta-galactosidase complex"/>
    <property type="evidence" value="ECO:0007669"/>
    <property type="project" value="InterPro"/>
</dbReference>
<dbReference type="InterPro" id="IPR013783">
    <property type="entry name" value="Ig-like_fold"/>
</dbReference>
<proteinExistence type="inferred from homology"/>
<dbReference type="InterPro" id="IPR023230">
    <property type="entry name" value="Glyco_hydro_2_CS"/>
</dbReference>
<evidence type="ECO:0000256" key="7">
    <source>
        <dbReference type="ARBA" id="ARBA00032230"/>
    </source>
</evidence>
<dbReference type="InterPro" id="IPR006102">
    <property type="entry name" value="Ig-like_GH2"/>
</dbReference>
<dbReference type="Pfam" id="PF02836">
    <property type="entry name" value="Glyco_hydro_2_C"/>
    <property type="match status" value="1"/>
</dbReference>
<protein>
    <recommendedName>
        <fullName evidence="4 8">Beta-galactosidase</fullName>
        <ecNumber evidence="3 8">3.2.1.23</ecNumber>
    </recommendedName>
    <alternativeName>
        <fullName evidence="7 8">Lactase</fullName>
    </alternativeName>
</protein>
<dbReference type="Gene3D" id="3.20.20.80">
    <property type="entry name" value="Glycosidases"/>
    <property type="match status" value="1"/>
</dbReference>
<dbReference type="FunFam" id="3.20.20.80:FF:000018">
    <property type="entry name" value="Beta-galactosidase"/>
    <property type="match status" value="1"/>
</dbReference>
<dbReference type="InterPro" id="IPR006103">
    <property type="entry name" value="Glyco_hydro_2_cat"/>
</dbReference>
<dbReference type="InterPro" id="IPR008979">
    <property type="entry name" value="Galactose-bd-like_sf"/>
</dbReference>
<keyword evidence="5 8" id="KW-0378">Hydrolase</keyword>
<evidence type="ECO:0000256" key="1">
    <source>
        <dbReference type="ARBA" id="ARBA00001412"/>
    </source>
</evidence>
<dbReference type="InterPro" id="IPR023232">
    <property type="entry name" value="Glyco_hydro_2_AS"/>
</dbReference>
<dbReference type="GO" id="GO:0030246">
    <property type="term" value="F:carbohydrate binding"/>
    <property type="evidence" value="ECO:0007669"/>
    <property type="project" value="InterPro"/>
</dbReference>
<dbReference type="Pfam" id="PF02929">
    <property type="entry name" value="Bgal_small_N"/>
    <property type="match status" value="1"/>
</dbReference>
<name>A0A3M8DHV4_9BACL</name>
<dbReference type="Proteomes" id="UP000271031">
    <property type="component" value="Unassembled WGS sequence"/>
</dbReference>
<evidence type="ECO:0000256" key="3">
    <source>
        <dbReference type="ARBA" id="ARBA00012756"/>
    </source>
</evidence>
<dbReference type="Pfam" id="PF02837">
    <property type="entry name" value="Glyco_hydro_2_N"/>
    <property type="match status" value="1"/>
</dbReference>
<feature type="domain" description="Beta galactosidase small chain/" evidence="9">
    <location>
        <begin position="739"/>
        <end position="1010"/>
    </location>
</feature>
<dbReference type="InterPro" id="IPR014718">
    <property type="entry name" value="GH-type_carb-bd"/>
</dbReference>
<dbReference type="PANTHER" id="PTHR46323">
    <property type="entry name" value="BETA-GALACTOSIDASE"/>
    <property type="match status" value="1"/>
</dbReference>
<evidence type="ECO:0000256" key="8">
    <source>
        <dbReference type="RuleBase" id="RU361154"/>
    </source>
</evidence>
<keyword evidence="6 8" id="KW-0326">Glycosidase</keyword>
<dbReference type="PRINTS" id="PR00132">
    <property type="entry name" value="GLHYDRLASE2"/>
</dbReference>
<sequence length="1032" mass="115937">MKRDYDWENHRLLQRNRLSGRAYFIPYSDVASALTFERGNSPWFRLLNGSWQFFYAPSPVAAPADFHRNDYDASEWVTVQVPHMWQLDGYGKPHYTDVDYPFPTDPPLVPSDNPTGCYRRTFHLPADWTDRRVILRFEGVDSAYHVWVNGQEAGYSQGSRLPAEFDITAHLQPGENTLAVRVYQWSDGTYLEDQDMWWLSGIFRDVSLFARPQLSLADFTVRTELDARYEDAVLRISARVADAVGSGFVLRYVLLDAEGAAVDTGTCEVTGGASDGEVVCEAAVALSAVHKWSAEQPYLYCLLLSLENEAGQISEVVPYKVGFRQIEVKDGNFFVNGVAILLKGVNRHDHHPDFGRACPYETMKQDVLLMKQHNINAVRTSHYPNDPRFYDLCDEYGLYVMDEADLETHGFEKLGCYNRLSDDPDWQEAYLDRVQRMVERDKNHASIIIWSMGNESGFGGNFVAMSAWCKEADPTRLAHYEEDRDGVFCDVFSTMYSSHEKMAEFGAMEHLDRPHILCEYAHAMGNGPGGLKEYAELFDAYKRLQGGFVWEWIDHGISHTLPDGRKHFRYGGDYGDVPNNGNFCIDGLVMPDRTPSPGLIELKKIIEPVRVDAVELASGTVRITNRYDFISLDHLACTWTVKADGKLLQKGTLVLGELAAGEGCVASIPYVRPHAPQPHTDYWLELRFTLAEENGWAATGHEVAWAQFLLPTPPPAVVPQASIQLLAPLTLEETEETACISGETFSLVFNKRTATIDSWSFAGKELLHRGPKLNFWRAPIDNDMYVVKEYEKAFLHMLQERINEVRVEQPAADTVQISCSLRIAPPVWDWKLACECVYTIRGNGEVSIEVTGTPHGSVPASLPRIGFAMHLAKELDQVAWYGRGSGESYADSKEASRFGVYARSVDELFTNYVYPQENGNRSDVKWLSIADARGIGLLAAGAPSLAFSAHRYTADDLQQARHTTDLVPRDFITLNLDYRQNGLGSNSCGPGQLPAYKLTAEPFRFRFILKVFDQNTISPAGASKALLQSLAL</sequence>
<dbReference type="PROSITE" id="PS00608">
    <property type="entry name" value="GLYCOSYL_HYDROL_F2_2"/>
    <property type="match status" value="1"/>
</dbReference>
<dbReference type="SUPFAM" id="SSF51445">
    <property type="entry name" value="(Trans)glycosidases"/>
    <property type="match status" value="1"/>
</dbReference>
<dbReference type="Pfam" id="PF00703">
    <property type="entry name" value="Glyco_hydro_2"/>
    <property type="match status" value="1"/>
</dbReference>
<dbReference type="AlphaFoldDB" id="A0A3M8DHV4"/>
<dbReference type="Gene3D" id="2.60.120.260">
    <property type="entry name" value="Galactose-binding domain-like"/>
    <property type="match status" value="1"/>
</dbReference>
<dbReference type="GO" id="GO:0004565">
    <property type="term" value="F:beta-galactosidase activity"/>
    <property type="evidence" value="ECO:0007669"/>
    <property type="project" value="UniProtKB-EC"/>
</dbReference>
<dbReference type="EC" id="3.2.1.23" evidence="3 8"/>
<dbReference type="SUPFAM" id="SSF49303">
    <property type="entry name" value="beta-Galactosidase/glucuronidase domain"/>
    <property type="match status" value="2"/>
</dbReference>
<evidence type="ECO:0000313" key="11">
    <source>
        <dbReference type="Proteomes" id="UP000271031"/>
    </source>
</evidence>
<dbReference type="InterPro" id="IPR011013">
    <property type="entry name" value="Gal_mutarotase_sf_dom"/>
</dbReference>
<comment type="catalytic activity">
    <reaction evidence="1 8">
        <text>Hydrolysis of terminal non-reducing beta-D-galactose residues in beta-D-galactosides.</text>
        <dbReference type="EC" id="3.2.1.23"/>
    </reaction>
</comment>
<dbReference type="InterPro" id="IPR032312">
    <property type="entry name" value="LacZ_4"/>
</dbReference>
<comment type="similarity">
    <text evidence="2 8">Belongs to the glycosyl hydrolase 2 family.</text>
</comment>
<evidence type="ECO:0000259" key="9">
    <source>
        <dbReference type="SMART" id="SM01038"/>
    </source>
</evidence>
<dbReference type="Gene3D" id="2.70.98.10">
    <property type="match status" value="1"/>
</dbReference>
<dbReference type="SMART" id="SM01038">
    <property type="entry name" value="Bgal_small_N"/>
    <property type="match status" value="1"/>
</dbReference>
<dbReference type="OrthoDB" id="9762066at2"/>
<dbReference type="PANTHER" id="PTHR46323:SF2">
    <property type="entry name" value="BETA-GALACTOSIDASE"/>
    <property type="match status" value="1"/>
</dbReference>
<evidence type="ECO:0000256" key="2">
    <source>
        <dbReference type="ARBA" id="ARBA00007401"/>
    </source>
</evidence>
<dbReference type="InterPro" id="IPR050347">
    <property type="entry name" value="Bact_Beta-galactosidase"/>
</dbReference>
<reference evidence="10 11" key="1">
    <citation type="submission" date="2018-10" db="EMBL/GenBank/DDBJ databases">
        <title>Phylogenomics of Brevibacillus.</title>
        <authorList>
            <person name="Dunlap C."/>
        </authorList>
    </citation>
    <scope>NUCLEOTIDE SEQUENCE [LARGE SCALE GENOMIC DNA]</scope>
    <source>
        <strain evidence="10 11">JCM 15716</strain>
    </source>
</reference>